<dbReference type="OrthoDB" id="200924at2759"/>
<feature type="region of interest" description="Disordered" evidence="11">
    <location>
        <begin position="477"/>
        <end position="532"/>
    </location>
</feature>
<evidence type="ECO:0000256" key="10">
    <source>
        <dbReference type="ARBA" id="ARBA00044624"/>
    </source>
</evidence>
<evidence type="ECO:0000313" key="17">
    <source>
        <dbReference type="Proteomes" id="UP000281677"/>
    </source>
</evidence>
<feature type="domain" description="mRNA capping enzyme adenylation" evidence="12">
    <location>
        <begin position="133"/>
        <end position="329"/>
    </location>
</feature>
<keyword evidence="4" id="KW-0808">Transferase</keyword>
<accession>A0A3M7ILI9</accession>
<dbReference type="InterPro" id="IPR013846">
    <property type="entry name" value="mRNA_cap_enzyme_C"/>
</dbReference>
<dbReference type="PANTHER" id="PTHR10367:SF17">
    <property type="entry name" value="MRNA-CAPPING ENZYME"/>
    <property type="match status" value="1"/>
</dbReference>
<evidence type="ECO:0000256" key="9">
    <source>
        <dbReference type="ARBA" id="ARBA00023242"/>
    </source>
</evidence>
<evidence type="ECO:0000256" key="4">
    <source>
        <dbReference type="ARBA" id="ARBA00022679"/>
    </source>
</evidence>
<protein>
    <recommendedName>
        <fullName evidence="2">mRNA guanylyltransferase</fullName>
        <ecNumber evidence="2">2.7.7.50</ecNumber>
    </recommendedName>
</protein>
<evidence type="ECO:0000259" key="12">
    <source>
        <dbReference type="Pfam" id="PF01331"/>
    </source>
</evidence>
<evidence type="ECO:0000256" key="3">
    <source>
        <dbReference type="ARBA" id="ARBA00022664"/>
    </source>
</evidence>
<evidence type="ECO:0000256" key="5">
    <source>
        <dbReference type="ARBA" id="ARBA00022695"/>
    </source>
</evidence>
<dbReference type="EMBL" id="QWIT01000300">
    <property type="protein sequence ID" value="RMZ26389.1"/>
    <property type="molecule type" value="Genomic_DNA"/>
</dbReference>
<comment type="caution">
    <text evidence="15">The sequence shown here is derived from an EMBL/GenBank/DDBJ whole genome shotgun (WGS) entry which is preliminary data.</text>
</comment>
<feature type="domain" description="mRNA capping enzyme C-terminal" evidence="13">
    <location>
        <begin position="333"/>
        <end position="458"/>
    </location>
</feature>
<dbReference type="AlphaFoldDB" id="A0A3M7ILI9"/>
<evidence type="ECO:0000313" key="15">
    <source>
        <dbReference type="EMBL" id="RMZ26389.1"/>
    </source>
</evidence>
<dbReference type="InterPro" id="IPR001339">
    <property type="entry name" value="mRNA_cap_enzyme_adenylation"/>
</dbReference>
<keyword evidence="6" id="KW-0547">Nucleotide-binding</keyword>
<dbReference type="SUPFAM" id="SSF50249">
    <property type="entry name" value="Nucleic acid-binding proteins"/>
    <property type="match status" value="1"/>
</dbReference>
<comment type="catalytic activity">
    <reaction evidence="10">
        <text>a 5'-end diphospho-ribonucleoside in mRNA + GTP + H(+) = a 5'-end (5'-triphosphoguanosine)-ribonucleoside in mRNA + diphosphate</text>
        <dbReference type="Rhea" id="RHEA:67012"/>
        <dbReference type="Rhea" id="RHEA-COMP:17165"/>
        <dbReference type="Rhea" id="RHEA-COMP:17166"/>
        <dbReference type="ChEBI" id="CHEBI:15378"/>
        <dbReference type="ChEBI" id="CHEBI:33019"/>
        <dbReference type="ChEBI" id="CHEBI:37565"/>
        <dbReference type="ChEBI" id="CHEBI:167616"/>
        <dbReference type="ChEBI" id="CHEBI:167617"/>
        <dbReference type="EC" id="2.7.7.50"/>
    </reaction>
    <physiologicalReaction direction="left-to-right" evidence="10">
        <dbReference type="Rhea" id="RHEA:67013"/>
    </physiologicalReaction>
</comment>
<dbReference type="SUPFAM" id="SSF56091">
    <property type="entry name" value="DNA ligase/mRNA capping enzyme, catalytic domain"/>
    <property type="match status" value="1"/>
</dbReference>
<dbReference type="GO" id="GO:0005634">
    <property type="term" value="C:nucleus"/>
    <property type="evidence" value="ECO:0007669"/>
    <property type="project" value="UniProtKB-SubCell"/>
</dbReference>
<dbReference type="EC" id="2.7.7.50" evidence="2"/>
<dbReference type="GO" id="GO:0006370">
    <property type="term" value="P:7-methylguanosine mRNA capping"/>
    <property type="evidence" value="ECO:0007669"/>
    <property type="project" value="UniProtKB-KW"/>
</dbReference>
<proteinExistence type="predicted"/>
<feature type="compositionally biased region" description="Basic and acidic residues" evidence="11">
    <location>
        <begin position="478"/>
        <end position="498"/>
    </location>
</feature>
<keyword evidence="9" id="KW-0539">Nucleus</keyword>
<evidence type="ECO:0000256" key="7">
    <source>
        <dbReference type="ARBA" id="ARBA00023042"/>
    </source>
</evidence>
<evidence type="ECO:0000313" key="16">
    <source>
        <dbReference type="Proteomes" id="UP000280598"/>
    </source>
</evidence>
<dbReference type="Gene3D" id="3.30.470.30">
    <property type="entry name" value="DNA ligase/mRNA capping enzyme"/>
    <property type="match status" value="1"/>
</dbReference>
<keyword evidence="3" id="KW-0507">mRNA processing</keyword>
<evidence type="ECO:0000256" key="2">
    <source>
        <dbReference type="ARBA" id="ARBA00012475"/>
    </source>
</evidence>
<dbReference type="InterPro" id="IPR012340">
    <property type="entry name" value="NA-bd_OB-fold"/>
</dbReference>
<evidence type="ECO:0000256" key="6">
    <source>
        <dbReference type="ARBA" id="ARBA00022741"/>
    </source>
</evidence>
<gene>
    <name evidence="15" type="ORF">D0859_09541</name>
    <name evidence="14" type="ORF">D0860_03048</name>
</gene>
<evidence type="ECO:0000256" key="11">
    <source>
        <dbReference type="SAM" id="MobiDB-lite"/>
    </source>
</evidence>
<name>A0A3M7ILI9_HORWE</name>
<dbReference type="PANTHER" id="PTHR10367">
    <property type="entry name" value="MRNA-CAPPING ENZYME"/>
    <property type="match status" value="1"/>
</dbReference>
<feature type="compositionally biased region" description="Low complexity" evidence="11">
    <location>
        <begin position="499"/>
        <end position="509"/>
    </location>
</feature>
<dbReference type="VEuPathDB" id="FungiDB:BTJ68_00537"/>
<evidence type="ECO:0000256" key="8">
    <source>
        <dbReference type="ARBA" id="ARBA00023134"/>
    </source>
</evidence>
<dbReference type="GO" id="GO:0004484">
    <property type="term" value="F:mRNA guanylyltransferase activity"/>
    <property type="evidence" value="ECO:0007669"/>
    <property type="project" value="UniProtKB-EC"/>
</dbReference>
<dbReference type="EMBL" id="QWIS01000045">
    <property type="protein sequence ID" value="RMZ12234.1"/>
    <property type="molecule type" value="Genomic_DNA"/>
</dbReference>
<feature type="compositionally biased region" description="Acidic residues" evidence="11">
    <location>
        <begin position="522"/>
        <end position="532"/>
    </location>
</feature>
<dbReference type="GO" id="GO:0005524">
    <property type="term" value="F:ATP binding"/>
    <property type="evidence" value="ECO:0007669"/>
    <property type="project" value="InterPro"/>
</dbReference>
<sequence length="532" mass="60450">MTVLKAGQSTSNESKLAVEGVELGVKGSEEVVSGHRQIKDHLDAWMGIMRWKRSRENASHALDGYTANEGAQSDTSEAVVRSGYRSYEESKIMGSSINLEEIATKLGGDELRFEQENVADLLGRSNTSFPGAQPVSFARYHLDELQNVDYFLCEKTDGIRCLLFLSQFIAEGGIPQESHFLIDRRNDYYYISDDFLHIPKHKDGGGFHTGTLLDGELVLQRTKDGGQRLAYLIFDLLALDGENLTSRPFDKRYGRARELVISPFKHGAGQFASQMVFDLQLKAMETPYAAEMMFREKIPQLPHGNDGLIFTCVTTPYVSGTDEHILKWKPPHENTIDFRLQIDSFPLLEDEEGEYEDWDAKPEISLLINHGGDGGYKYFAMLSLTDEEWEAMKALNEKFDGRIIECFRDAATGAWRPKIEEGQGVPRFRDDKKDANHISTVNSVLDSIKDAVSERELIEAAPKIRAAFKQRLAAKQAQQKEEQRRMAEMEKKRREAKMQHQQQQQQQQQTMKQEVPMNRDAEDMDDGPGYED</sequence>
<dbReference type="Proteomes" id="UP000281677">
    <property type="component" value="Unassembled WGS sequence"/>
</dbReference>
<evidence type="ECO:0000256" key="1">
    <source>
        <dbReference type="ARBA" id="ARBA00004123"/>
    </source>
</evidence>
<organism evidence="15 17">
    <name type="scientific">Hortaea werneckii</name>
    <name type="common">Black yeast</name>
    <name type="synonym">Cladosporium werneckii</name>
    <dbReference type="NCBI Taxonomy" id="91943"/>
    <lineage>
        <taxon>Eukaryota</taxon>
        <taxon>Fungi</taxon>
        <taxon>Dikarya</taxon>
        <taxon>Ascomycota</taxon>
        <taxon>Pezizomycotina</taxon>
        <taxon>Dothideomycetes</taxon>
        <taxon>Dothideomycetidae</taxon>
        <taxon>Mycosphaerellales</taxon>
        <taxon>Teratosphaeriaceae</taxon>
        <taxon>Hortaea</taxon>
    </lineage>
</organism>
<dbReference type="InterPro" id="IPR051029">
    <property type="entry name" value="mRNA_Capping_Enz/RNA_Phosphat"/>
</dbReference>
<dbReference type="Pfam" id="PF03919">
    <property type="entry name" value="mRNA_cap_C"/>
    <property type="match status" value="1"/>
</dbReference>
<evidence type="ECO:0000259" key="13">
    <source>
        <dbReference type="Pfam" id="PF03919"/>
    </source>
</evidence>
<keyword evidence="8" id="KW-0342">GTP-binding</keyword>
<reference evidence="16 17" key="1">
    <citation type="journal article" date="2018" name="BMC Genomics">
        <title>Genomic evidence for intraspecific hybridization in a clonal and extremely halotolerant yeast.</title>
        <authorList>
            <person name="Gostincar C."/>
            <person name="Stajich J.E."/>
            <person name="Zupancic J."/>
            <person name="Zalar P."/>
            <person name="Gunde-Cimerman N."/>
        </authorList>
    </citation>
    <scope>NUCLEOTIDE SEQUENCE [LARGE SCALE GENOMIC DNA]</scope>
    <source>
        <strain evidence="15 17">EXF-120</strain>
        <strain evidence="14 16">EXF-562</strain>
    </source>
</reference>
<dbReference type="CDD" id="cd07895">
    <property type="entry name" value="Adenylation_mRNA_capping"/>
    <property type="match status" value="1"/>
</dbReference>
<keyword evidence="7" id="KW-0506">mRNA capping</keyword>
<dbReference type="Pfam" id="PF01331">
    <property type="entry name" value="mRNA_cap_enzyme"/>
    <property type="match status" value="1"/>
</dbReference>
<dbReference type="Gene3D" id="2.40.50.140">
    <property type="entry name" value="Nucleic acid-binding proteins"/>
    <property type="match status" value="1"/>
</dbReference>
<dbReference type="GO" id="GO:0005525">
    <property type="term" value="F:GTP binding"/>
    <property type="evidence" value="ECO:0007669"/>
    <property type="project" value="UniProtKB-KW"/>
</dbReference>
<keyword evidence="5" id="KW-0548">Nucleotidyltransferase</keyword>
<dbReference type="Proteomes" id="UP000280598">
    <property type="component" value="Unassembled WGS sequence"/>
</dbReference>
<comment type="subcellular location">
    <subcellularLocation>
        <location evidence="1">Nucleus</location>
    </subcellularLocation>
</comment>
<evidence type="ECO:0000313" key="14">
    <source>
        <dbReference type="EMBL" id="RMZ12234.1"/>
    </source>
</evidence>